<evidence type="ECO:0000256" key="5">
    <source>
        <dbReference type="SAM" id="Phobius"/>
    </source>
</evidence>
<name>A0A8S3ZAA2_9EUPU</name>
<dbReference type="Gene3D" id="2.130.10.10">
    <property type="entry name" value="YVTN repeat-like/Quinoprotein amine dehydrogenase"/>
    <property type="match status" value="1"/>
</dbReference>
<proteinExistence type="predicted"/>
<dbReference type="PANTHER" id="PTHR21419:SF23">
    <property type="entry name" value="PROTEIN DEFECTIVE IN EXINE FORMATION 1"/>
    <property type="match status" value="1"/>
</dbReference>
<dbReference type="GO" id="GO:0016020">
    <property type="term" value="C:membrane"/>
    <property type="evidence" value="ECO:0007669"/>
    <property type="project" value="UniProtKB-SubCell"/>
</dbReference>
<comment type="subcellular location">
    <subcellularLocation>
        <location evidence="1">Membrane</location>
        <topology evidence="1">Single-pass membrane protein</topology>
    </subcellularLocation>
</comment>
<feature type="domain" description="DEX1 C-terminal" evidence="7">
    <location>
        <begin position="528"/>
        <end position="618"/>
    </location>
</feature>
<dbReference type="InterPro" id="IPR028994">
    <property type="entry name" value="Integrin_alpha_N"/>
</dbReference>
<dbReference type="Pfam" id="PF23722">
    <property type="entry name" value="Beta-sand_DEX1"/>
    <property type="match status" value="1"/>
</dbReference>
<gene>
    <name evidence="8" type="ORF">CUNI_LOCUS11801</name>
</gene>
<dbReference type="AlphaFoldDB" id="A0A8S3ZAA2"/>
<organism evidence="8 9">
    <name type="scientific">Candidula unifasciata</name>
    <dbReference type="NCBI Taxonomy" id="100452"/>
    <lineage>
        <taxon>Eukaryota</taxon>
        <taxon>Metazoa</taxon>
        <taxon>Spiralia</taxon>
        <taxon>Lophotrochozoa</taxon>
        <taxon>Mollusca</taxon>
        <taxon>Gastropoda</taxon>
        <taxon>Heterobranchia</taxon>
        <taxon>Euthyneura</taxon>
        <taxon>Panpulmonata</taxon>
        <taxon>Eupulmonata</taxon>
        <taxon>Stylommatophora</taxon>
        <taxon>Helicina</taxon>
        <taxon>Helicoidea</taxon>
        <taxon>Geomitridae</taxon>
        <taxon>Candidula</taxon>
    </lineage>
</organism>
<evidence type="ECO:0000256" key="1">
    <source>
        <dbReference type="ARBA" id="ARBA00004167"/>
    </source>
</evidence>
<dbReference type="InterPro" id="IPR015943">
    <property type="entry name" value="WD40/YVTN_repeat-like_dom_sf"/>
</dbReference>
<feature type="transmembrane region" description="Helical" evidence="5">
    <location>
        <begin position="620"/>
        <end position="642"/>
    </location>
</feature>
<dbReference type="InterPro" id="IPR045232">
    <property type="entry name" value="FAM234"/>
</dbReference>
<keyword evidence="9" id="KW-1185">Reference proteome</keyword>
<evidence type="ECO:0000313" key="8">
    <source>
        <dbReference type="EMBL" id="CAG5126243.1"/>
    </source>
</evidence>
<keyword evidence="3 5" id="KW-1133">Transmembrane helix</keyword>
<evidence type="ECO:0000256" key="6">
    <source>
        <dbReference type="SAM" id="SignalP"/>
    </source>
</evidence>
<protein>
    <recommendedName>
        <fullName evidence="7">DEX1 C-terminal domain-containing protein</fullName>
    </recommendedName>
</protein>
<dbReference type="EMBL" id="CAJHNH020002302">
    <property type="protein sequence ID" value="CAG5126243.1"/>
    <property type="molecule type" value="Genomic_DNA"/>
</dbReference>
<sequence length="661" mass="72113">MKATSNIIGLFLMSVVHFVSPEEGGIASKEFSGKIHRRCPYRLRKLWQTDISSFPFAATPLVVDVDGDGGLDVVAAPTGKPLHDTSWPQHNLDKSVHSSPLQYDIDGDGVLDILFMTTQGEGLFYTGVGHPLGKYSFQLEPAYVKSDWFKSSNSVDYQNIASYVTDTPKEGYIPVDAHILSTPVLHQTHLLIIPVSFYFDDDDESNSDSDATRTLEHVEAKDKFYVGAISVVDLKQLKVHKNLAVTNQDASAVRTVFLELSQTPVFNLFTPTVMDLDGNFGEAEIITGLSSGNLCVMSLDGVQRSGYPRNIGPISGRITIAELGRESSLSLVVINTTGTVVCLDAVTGRDRWSANIGGLSFAGSKVVDVDLDGELDVVIATDEGNVFALHGENGTLVPNYPFKTGRRIAGHVLVTKFNAVRGPVDLVFLSEDGVLHILAADHSCLSQVALADFSLVDILSQNVVLMSRGVELIIATSDGSLVCLGSGVDTPPEELYEDEFVLMASRMASPSSPLAQNDFVFTVNKITVLIDGNTKSRKEITGSSFDLYFSIHGAERGQKFDVRVYMGSQEVHQQMMTQLGSTWLQIQTPEQPGQAQVTVVLYDKHGLVSSDSVYFKFNQLILLDLQWLVLAPFIAMVILLLVNHGFPAKDLLPVTFPFKSK</sequence>
<dbReference type="Proteomes" id="UP000678393">
    <property type="component" value="Unassembled WGS sequence"/>
</dbReference>
<evidence type="ECO:0000256" key="2">
    <source>
        <dbReference type="ARBA" id="ARBA00022692"/>
    </source>
</evidence>
<evidence type="ECO:0000259" key="7">
    <source>
        <dbReference type="Pfam" id="PF23722"/>
    </source>
</evidence>
<feature type="chain" id="PRO_5035795097" description="DEX1 C-terminal domain-containing protein" evidence="6">
    <location>
        <begin position="22"/>
        <end position="661"/>
    </location>
</feature>
<reference evidence="8" key="1">
    <citation type="submission" date="2021-04" db="EMBL/GenBank/DDBJ databases">
        <authorList>
            <consortium name="Molecular Ecology Group"/>
        </authorList>
    </citation>
    <scope>NUCLEOTIDE SEQUENCE</scope>
</reference>
<feature type="signal peptide" evidence="6">
    <location>
        <begin position="1"/>
        <end position="21"/>
    </location>
</feature>
<evidence type="ECO:0000313" key="9">
    <source>
        <dbReference type="Proteomes" id="UP000678393"/>
    </source>
</evidence>
<dbReference type="PANTHER" id="PTHR21419">
    <property type="match status" value="1"/>
</dbReference>
<evidence type="ECO:0000256" key="3">
    <source>
        <dbReference type="ARBA" id="ARBA00022989"/>
    </source>
</evidence>
<dbReference type="InterPro" id="IPR056376">
    <property type="entry name" value="DEX1_C"/>
</dbReference>
<evidence type="ECO:0000256" key="4">
    <source>
        <dbReference type="ARBA" id="ARBA00023136"/>
    </source>
</evidence>
<comment type="caution">
    <text evidence="8">The sequence shown here is derived from an EMBL/GenBank/DDBJ whole genome shotgun (WGS) entry which is preliminary data.</text>
</comment>
<keyword evidence="6" id="KW-0732">Signal</keyword>
<dbReference type="SUPFAM" id="SSF69318">
    <property type="entry name" value="Integrin alpha N-terminal domain"/>
    <property type="match status" value="1"/>
</dbReference>
<keyword evidence="4 5" id="KW-0472">Membrane</keyword>
<accession>A0A8S3ZAA2</accession>
<dbReference type="OrthoDB" id="200924at2759"/>
<keyword evidence="2 5" id="KW-0812">Transmembrane</keyword>